<protein>
    <recommendedName>
        <fullName evidence="14">Mediator of RNA polymerase II transcription subunit 20</fullName>
    </recommendedName>
</protein>
<dbReference type="Proteomes" id="UP000677054">
    <property type="component" value="Unassembled WGS sequence"/>
</dbReference>
<keyword evidence="13" id="KW-1185">Reference proteome</keyword>
<feature type="compositionally biased region" description="Polar residues" evidence="9">
    <location>
        <begin position="708"/>
        <end position="724"/>
    </location>
</feature>
<dbReference type="GO" id="GO:0006357">
    <property type="term" value="P:regulation of transcription by RNA polymerase II"/>
    <property type="evidence" value="ECO:0007669"/>
    <property type="project" value="InterPro"/>
</dbReference>
<evidence type="ECO:0008006" key="14">
    <source>
        <dbReference type="Google" id="ProtNLM"/>
    </source>
</evidence>
<feature type="domain" description="F-BAR" evidence="11">
    <location>
        <begin position="171"/>
        <end position="419"/>
    </location>
</feature>
<dbReference type="InterPro" id="IPR027267">
    <property type="entry name" value="AH/BAR_dom_sf"/>
</dbReference>
<feature type="coiled-coil region" evidence="8">
    <location>
        <begin position="332"/>
        <end position="359"/>
    </location>
</feature>
<feature type="compositionally biased region" description="Basic and acidic residues" evidence="9">
    <location>
        <begin position="594"/>
        <end position="604"/>
    </location>
</feature>
<organism evidence="12">
    <name type="scientific">Darwinula stevensoni</name>
    <dbReference type="NCBI Taxonomy" id="69355"/>
    <lineage>
        <taxon>Eukaryota</taxon>
        <taxon>Metazoa</taxon>
        <taxon>Ecdysozoa</taxon>
        <taxon>Arthropoda</taxon>
        <taxon>Crustacea</taxon>
        <taxon>Oligostraca</taxon>
        <taxon>Ostracoda</taxon>
        <taxon>Podocopa</taxon>
        <taxon>Podocopida</taxon>
        <taxon>Darwinulocopina</taxon>
        <taxon>Darwinuloidea</taxon>
        <taxon>Darwinulidae</taxon>
        <taxon>Darwinula</taxon>
    </lineage>
</organism>
<dbReference type="PROSITE" id="PS51741">
    <property type="entry name" value="F_BAR"/>
    <property type="match status" value="1"/>
</dbReference>
<feature type="region of interest" description="Disordered" evidence="9">
    <location>
        <begin position="667"/>
        <end position="686"/>
    </location>
</feature>
<dbReference type="GO" id="GO:0005886">
    <property type="term" value="C:plasma membrane"/>
    <property type="evidence" value="ECO:0007669"/>
    <property type="project" value="TreeGrafter"/>
</dbReference>
<dbReference type="PANTHER" id="PTHR23065">
    <property type="entry name" value="PROLINE-SERINE-THREONINE PHOSPHATASE INTERACTING PROTEIN 1"/>
    <property type="match status" value="1"/>
</dbReference>
<feature type="compositionally biased region" description="Basic and acidic residues" evidence="9">
    <location>
        <begin position="458"/>
        <end position="497"/>
    </location>
</feature>
<feature type="region of interest" description="Disordered" evidence="9">
    <location>
        <begin position="705"/>
        <end position="827"/>
    </location>
</feature>
<dbReference type="InterPro" id="IPR001060">
    <property type="entry name" value="FCH_dom"/>
</dbReference>
<keyword evidence="7 8" id="KW-0175">Coiled coil</keyword>
<dbReference type="GO" id="GO:0048268">
    <property type="term" value="P:clathrin coat assembly"/>
    <property type="evidence" value="ECO:0007669"/>
    <property type="project" value="TreeGrafter"/>
</dbReference>
<evidence type="ECO:0000256" key="1">
    <source>
        <dbReference type="ARBA" id="ARBA00004123"/>
    </source>
</evidence>
<dbReference type="OrthoDB" id="5593455at2759"/>
<dbReference type="PANTHER" id="PTHR23065:SF15">
    <property type="entry name" value="AT02057P"/>
    <property type="match status" value="1"/>
</dbReference>
<feature type="compositionally biased region" description="Basic and acidic residues" evidence="9">
    <location>
        <begin position="667"/>
        <end position="676"/>
    </location>
</feature>
<dbReference type="SMART" id="SM00055">
    <property type="entry name" value="FCH"/>
    <property type="match status" value="1"/>
</dbReference>
<dbReference type="EMBL" id="CAJPEV010000056">
    <property type="protein sequence ID" value="CAG0879744.1"/>
    <property type="molecule type" value="Genomic_DNA"/>
</dbReference>
<comment type="similarity">
    <text evidence="3">Belongs to the Mediator complex subunit 20 family.</text>
</comment>
<dbReference type="Pfam" id="PF10291">
    <property type="entry name" value="muHD"/>
    <property type="match status" value="1"/>
</dbReference>
<evidence type="ECO:0000256" key="8">
    <source>
        <dbReference type="SAM" id="Coils"/>
    </source>
</evidence>
<dbReference type="GO" id="GO:0030136">
    <property type="term" value="C:clathrin-coated vesicle"/>
    <property type="evidence" value="ECO:0007669"/>
    <property type="project" value="TreeGrafter"/>
</dbReference>
<sequence length="1149" mass="125049">MGVTVLQAFPTPEGRSGQQTIDLLTKRICALGAVQVGTFVVDCDTHVITTPMNQQKILHVMHNSEQPATVFSILETENKRICVTADTLFDMITGKISELSGAKKAPKAESRGTRFEVAGGDFLIKLGSVTVGQNFKGILCEVEYQPCVIPSNCWELMREFLQGSFGSCVSSQPPAFLQGEKNAGFEVLYQNLKESIQATKELLEFFRERSKLEEATSSHFLKLANKATNGCSHGSFAPMWQVLKATTEKLSSLHTQMVQKIQELVKEAVKYTDELQKRQKSVKDEESGTSDAVQSLQSVTMSLQKAKDAYIQRCLEYERLKSENPSASTKELEKLEGKCRKAQEDYKALVDKYNLLREDFERKMTVSCRHFQEMEVKHLIQLKEFFGSFTSILLTHHDMIGKAHEEQQQQTEELTVDRLLEEFIKNKETGSERPCPAVFEEAPVVGTLVSIGSGSPDPSDRSSLGDKDKEEKEGKEKEKKTSKKEGKKGGSGDKASKEGLQGKPSRRTTSLLNLFNAVNTSSGLGAAASNSGSPDDGFLRSRRKKKKGKQSDMGGNKDDKSDGEEKEEDGGLKADCTHLGSVEVDGEGYSIRPSMDREISDHHSSFFSSSDSDSDDGERMPEKLHIEIKPVTNGSAPEPASVEELKANIENITLSPVGINMSTFSRKRDSIDDHSSVRRSTSVVSSKQGNLSSLDLSFFSSGLGQSGTNTSTPSGSIHSPTNGRTGMDHSLSISHGGMSDAFSNSTDIPPSLPPKVGQGSVAIRSDTPTSSIAIPRPPSRKAEMQGFGTTRGRVSPLTGISRAESTGSLGSGNAIIPVTSTSSRGPSPLTIGMSDTIPLAVAFQELVHAKFRGTDESKCLVQQQGELVMSFPSGIVSVFTSNPMPAPLVFRLSQTNNIDQVVPNKHLLVLSQSELESHVYKFQMGNLVTLLKKQAEENPGAAYFNCGILRYKLKAKPGASSAPFHMVAYWKCEPSHTDLRIDYKYNGIALATPCSLLNLAVSATVDGGVTTMHSKPQGQWLSNSYRGLWRLSELSALSEEGGVGSLRARFDLSHGPGSPGVLACQFACDGSTLSGLGLELVGPGYRLSLVKRKFSAGKKFIFSGANFLFNLCKPVMTSQRQYTWEGEQDQRYRYAAPPGPQMAQSPTAV</sequence>
<dbReference type="EMBL" id="LR899573">
    <property type="protein sequence ID" value="CAD7240720.1"/>
    <property type="molecule type" value="Genomic_DNA"/>
</dbReference>
<evidence type="ECO:0000259" key="10">
    <source>
        <dbReference type="PROSITE" id="PS51072"/>
    </source>
</evidence>
<gene>
    <name evidence="12" type="ORF">DSTB1V02_LOCUS733</name>
</gene>
<proteinExistence type="inferred from homology"/>
<dbReference type="InterPro" id="IPR031160">
    <property type="entry name" value="F_BAR_dom"/>
</dbReference>
<evidence type="ECO:0000256" key="2">
    <source>
        <dbReference type="ARBA" id="ARBA00004283"/>
    </source>
</evidence>
<dbReference type="InterPro" id="IPR028565">
    <property type="entry name" value="MHD"/>
</dbReference>
<keyword evidence="5" id="KW-0472">Membrane</keyword>
<comment type="subcellular location">
    <subcellularLocation>
        <location evidence="2">Membrane</location>
        <location evidence="2">Clathrin-coated pit</location>
        <topology evidence="2">Peripheral membrane protein</topology>
        <orientation evidence="2">Cytoplasmic side</orientation>
    </subcellularLocation>
    <subcellularLocation>
        <location evidence="1">Nucleus</location>
    </subcellularLocation>
</comment>
<name>A0A7R8X546_9CRUS</name>
<evidence type="ECO:0000313" key="12">
    <source>
        <dbReference type="EMBL" id="CAD7240720.1"/>
    </source>
</evidence>
<dbReference type="Pfam" id="PF08612">
    <property type="entry name" value="Med20"/>
    <property type="match status" value="1"/>
</dbReference>
<reference evidence="12" key="1">
    <citation type="submission" date="2020-11" db="EMBL/GenBank/DDBJ databases">
        <authorList>
            <person name="Tran Van P."/>
        </authorList>
    </citation>
    <scope>NUCLEOTIDE SEQUENCE</scope>
</reference>
<keyword evidence="5" id="KW-0168">Coated pit</keyword>
<evidence type="ECO:0000313" key="13">
    <source>
        <dbReference type="Proteomes" id="UP000677054"/>
    </source>
</evidence>
<keyword evidence="4" id="KW-0254">Endocytosis</keyword>
<evidence type="ECO:0000256" key="9">
    <source>
        <dbReference type="SAM" id="MobiDB-lite"/>
    </source>
</evidence>
<keyword evidence="6" id="KW-0539">Nucleus</keyword>
<dbReference type="GO" id="GO:0005905">
    <property type="term" value="C:clathrin-coated pit"/>
    <property type="evidence" value="ECO:0007669"/>
    <property type="project" value="UniProtKB-SubCell"/>
</dbReference>
<feature type="region of interest" description="Disordered" evidence="9">
    <location>
        <begin position="448"/>
        <end position="508"/>
    </location>
</feature>
<dbReference type="GO" id="GO:0016592">
    <property type="term" value="C:mediator complex"/>
    <property type="evidence" value="ECO:0007669"/>
    <property type="project" value="InterPro"/>
</dbReference>
<evidence type="ECO:0000256" key="7">
    <source>
        <dbReference type="PROSITE-ProRule" id="PRU01077"/>
    </source>
</evidence>
<feature type="region of interest" description="Disordered" evidence="9">
    <location>
        <begin position="522"/>
        <end position="619"/>
    </location>
</feature>
<evidence type="ECO:0000259" key="11">
    <source>
        <dbReference type="PROSITE" id="PS51741"/>
    </source>
</evidence>
<accession>A0A7R8X546</accession>
<feature type="domain" description="MHD" evidence="10">
    <location>
        <begin position="836"/>
        <end position="1110"/>
    </location>
</feature>
<dbReference type="Gene3D" id="1.20.1270.60">
    <property type="entry name" value="Arfaptin homology (AH) domain/BAR domain"/>
    <property type="match status" value="1"/>
</dbReference>
<dbReference type="CDD" id="cd07648">
    <property type="entry name" value="F-BAR_FCHO"/>
    <property type="match status" value="1"/>
</dbReference>
<evidence type="ECO:0000256" key="5">
    <source>
        <dbReference type="ARBA" id="ARBA00023176"/>
    </source>
</evidence>
<evidence type="ECO:0000256" key="6">
    <source>
        <dbReference type="ARBA" id="ARBA00023242"/>
    </source>
</evidence>
<dbReference type="InterPro" id="IPR018808">
    <property type="entry name" value="Muniscin_C"/>
</dbReference>
<evidence type="ECO:0000256" key="3">
    <source>
        <dbReference type="ARBA" id="ARBA00010743"/>
    </source>
</evidence>
<dbReference type="GO" id="GO:0003712">
    <property type="term" value="F:transcription coregulator activity"/>
    <property type="evidence" value="ECO:0007669"/>
    <property type="project" value="InterPro"/>
</dbReference>
<evidence type="ECO:0000256" key="4">
    <source>
        <dbReference type="ARBA" id="ARBA00022583"/>
    </source>
</evidence>
<dbReference type="PROSITE" id="PS51072">
    <property type="entry name" value="MHD"/>
    <property type="match status" value="1"/>
</dbReference>
<dbReference type="GO" id="GO:0072583">
    <property type="term" value="P:clathrin-dependent endocytosis"/>
    <property type="evidence" value="ECO:0007669"/>
    <property type="project" value="TreeGrafter"/>
</dbReference>
<dbReference type="AlphaFoldDB" id="A0A7R8X546"/>
<feature type="compositionally biased region" description="Low complexity" evidence="9">
    <location>
        <begin position="522"/>
        <end position="533"/>
    </location>
</feature>
<dbReference type="SUPFAM" id="SSF103657">
    <property type="entry name" value="BAR/IMD domain-like"/>
    <property type="match status" value="1"/>
</dbReference>
<dbReference type="InterPro" id="IPR013921">
    <property type="entry name" value="Mediator_Med20"/>
</dbReference>